<dbReference type="InterPro" id="IPR006300">
    <property type="entry name" value="FlgB"/>
</dbReference>
<sequence length="133" mass="15128">MMGDFNWKVMEKNLEGLSKRFEATSRNIANANTPEFARRNVSFEDQLRDLVDGPRRLPMTVTDEGHIPSGPLAVSSVIPEEIKVYDEKFRLDGNNVDPEREMAVMSQTRMAYNAMTRFAAKKSSLYRLVIGGR</sequence>
<comment type="caution">
    <text evidence="7">The sequence shown here is derived from an EMBL/GenBank/DDBJ whole genome shotgun (WGS) entry which is preliminary data.</text>
</comment>
<evidence type="ECO:0000256" key="4">
    <source>
        <dbReference type="ARBA" id="ARBA00023143"/>
    </source>
</evidence>
<evidence type="ECO:0000256" key="3">
    <source>
        <dbReference type="ARBA" id="ARBA00014376"/>
    </source>
</evidence>
<dbReference type="AlphaFoldDB" id="A0A4R8MGC3"/>
<evidence type="ECO:0000256" key="2">
    <source>
        <dbReference type="ARBA" id="ARBA00009677"/>
    </source>
</evidence>
<name>A0A4R8MGC3_9BACT</name>
<evidence type="ECO:0000256" key="1">
    <source>
        <dbReference type="ARBA" id="ARBA00004117"/>
    </source>
</evidence>
<evidence type="ECO:0000313" key="7">
    <source>
        <dbReference type="EMBL" id="TDY65043.1"/>
    </source>
</evidence>
<dbReference type="GO" id="GO:0071973">
    <property type="term" value="P:bacterial-type flagellum-dependent cell motility"/>
    <property type="evidence" value="ECO:0007669"/>
    <property type="project" value="InterPro"/>
</dbReference>
<protein>
    <recommendedName>
        <fullName evidence="3 6">Flagellar basal body rod protein FlgB</fullName>
    </recommendedName>
</protein>
<dbReference type="RefSeq" id="WP_133955407.1">
    <property type="nucleotide sequence ID" value="NZ_SORI01000001.1"/>
</dbReference>
<dbReference type="Proteomes" id="UP000295066">
    <property type="component" value="Unassembled WGS sequence"/>
</dbReference>
<evidence type="ECO:0000313" key="8">
    <source>
        <dbReference type="Proteomes" id="UP000295066"/>
    </source>
</evidence>
<comment type="subcellular location">
    <subcellularLocation>
        <location evidence="1 6">Bacterial flagellum basal body</location>
    </subcellularLocation>
</comment>
<dbReference type="OrthoDB" id="9792068at2"/>
<dbReference type="GO" id="GO:0030694">
    <property type="term" value="C:bacterial-type flagellum basal body, rod"/>
    <property type="evidence" value="ECO:0007669"/>
    <property type="project" value="InterPro"/>
</dbReference>
<gene>
    <name evidence="7" type="ORF">C8D99_101190</name>
</gene>
<comment type="similarity">
    <text evidence="2 6">Belongs to the flagella basal body rod proteins family.</text>
</comment>
<proteinExistence type="inferred from homology"/>
<keyword evidence="8" id="KW-1185">Reference proteome</keyword>
<comment type="function">
    <text evidence="5 6">Structural component of flagellum, the bacterial motility apparatus. Part of the rod structure of flagellar basal body.</text>
</comment>
<organism evidence="7 8">
    <name type="scientific">Aminivibrio pyruvatiphilus</name>
    <dbReference type="NCBI Taxonomy" id="1005740"/>
    <lineage>
        <taxon>Bacteria</taxon>
        <taxon>Thermotogati</taxon>
        <taxon>Synergistota</taxon>
        <taxon>Synergistia</taxon>
        <taxon>Synergistales</taxon>
        <taxon>Aminobacteriaceae</taxon>
        <taxon>Aminivibrio</taxon>
    </lineage>
</organism>
<dbReference type="PIRSF" id="PIRSF002889">
    <property type="entry name" value="Rod_FlgB"/>
    <property type="match status" value="1"/>
</dbReference>
<accession>A0A4R8MGC3</accession>
<reference evidence="7 8" key="1">
    <citation type="submission" date="2019-03" db="EMBL/GenBank/DDBJ databases">
        <title>Genomic Encyclopedia of Type Strains, Phase IV (KMG-IV): sequencing the most valuable type-strain genomes for metagenomic binning, comparative biology and taxonomic classification.</title>
        <authorList>
            <person name="Goeker M."/>
        </authorList>
    </citation>
    <scope>NUCLEOTIDE SEQUENCE [LARGE SCALE GENOMIC DNA]</scope>
    <source>
        <strain evidence="7 8">DSM 25964</strain>
    </source>
</reference>
<dbReference type="EMBL" id="SORI01000001">
    <property type="protein sequence ID" value="TDY65043.1"/>
    <property type="molecule type" value="Genomic_DNA"/>
</dbReference>
<evidence type="ECO:0000256" key="6">
    <source>
        <dbReference type="PIRNR" id="PIRNR002889"/>
    </source>
</evidence>
<keyword evidence="7" id="KW-0966">Cell projection</keyword>
<comment type="subunit">
    <text evidence="6">The basal body constitutes a major portion of the flagellar organelle and consists of a number of rings mounted on a central rod.</text>
</comment>
<keyword evidence="7" id="KW-0282">Flagellum</keyword>
<keyword evidence="4 6" id="KW-0975">Bacterial flagellum</keyword>
<dbReference type="NCBIfam" id="TIGR01396">
    <property type="entry name" value="FlgB"/>
    <property type="match status" value="1"/>
</dbReference>
<keyword evidence="7" id="KW-0969">Cilium</keyword>
<evidence type="ECO:0000256" key="5">
    <source>
        <dbReference type="ARBA" id="ARBA00024934"/>
    </source>
</evidence>